<dbReference type="PANTHER" id="PTHR47642">
    <property type="entry name" value="ATP-DEPENDENT DNA HELICASE"/>
    <property type="match status" value="1"/>
</dbReference>
<keyword evidence="1" id="KW-0067">ATP-binding</keyword>
<feature type="non-terminal residue" evidence="3">
    <location>
        <position position="1"/>
    </location>
</feature>
<keyword evidence="1" id="KW-0378">Hydrolase</keyword>
<dbReference type="Proteomes" id="UP000054538">
    <property type="component" value="Unassembled WGS sequence"/>
</dbReference>
<dbReference type="HOGENOM" id="CLU_1424681_0_0_1"/>
<evidence type="ECO:0000313" key="4">
    <source>
        <dbReference type="Proteomes" id="UP000054538"/>
    </source>
</evidence>
<comment type="catalytic activity">
    <reaction evidence="1">
        <text>ATP + H2O = ADP + phosphate + H(+)</text>
        <dbReference type="Rhea" id="RHEA:13065"/>
        <dbReference type="ChEBI" id="CHEBI:15377"/>
        <dbReference type="ChEBI" id="CHEBI:15378"/>
        <dbReference type="ChEBI" id="CHEBI:30616"/>
        <dbReference type="ChEBI" id="CHEBI:43474"/>
        <dbReference type="ChEBI" id="CHEBI:456216"/>
        <dbReference type="EC" id="5.6.2.3"/>
    </reaction>
</comment>
<feature type="domain" description="DNA helicase Pif1-like DEAD-box helicase" evidence="2">
    <location>
        <begin position="6"/>
        <end position="149"/>
    </location>
</feature>
<keyword evidence="1" id="KW-0347">Helicase</keyword>
<comment type="cofactor">
    <cofactor evidence="1">
        <name>Mg(2+)</name>
        <dbReference type="ChEBI" id="CHEBI:18420"/>
    </cofactor>
</comment>
<dbReference type="GO" id="GO:0005524">
    <property type="term" value="F:ATP binding"/>
    <property type="evidence" value="ECO:0007669"/>
    <property type="project" value="UniProtKB-KW"/>
</dbReference>
<dbReference type="Pfam" id="PF05970">
    <property type="entry name" value="PIF1"/>
    <property type="match status" value="1"/>
</dbReference>
<dbReference type="GO" id="GO:0006281">
    <property type="term" value="P:DNA repair"/>
    <property type="evidence" value="ECO:0007669"/>
    <property type="project" value="UniProtKB-KW"/>
</dbReference>
<dbReference type="GO" id="GO:0006310">
    <property type="term" value="P:DNA recombination"/>
    <property type="evidence" value="ECO:0007669"/>
    <property type="project" value="UniProtKB-KW"/>
</dbReference>
<dbReference type="OrthoDB" id="432234at2759"/>
<keyword evidence="4" id="KW-1185">Reference proteome</keyword>
<dbReference type="EMBL" id="KN825899">
    <property type="protein sequence ID" value="KIK80931.1"/>
    <property type="molecule type" value="Genomic_DNA"/>
</dbReference>
<dbReference type="AlphaFoldDB" id="A0A0D0DAI5"/>
<accession>A0A0D0DAI5</accession>
<evidence type="ECO:0000313" key="3">
    <source>
        <dbReference type="EMBL" id="KIK80931.1"/>
    </source>
</evidence>
<organism evidence="3 4">
    <name type="scientific">Paxillus rubicundulus Ve08.2h10</name>
    <dbReference type="NCBI Taxonomy" id="930991"/>
    <lineage>
        <taxon>Eukaryota</taxon>
        <taxon>Fungi</taxon>
        <taxon>Dikarya</taxon>
        <taxon>Basidiomycota</taxon>
        <taxon>Agaricomycotina</taxon>
        <taxon>Agaricomycetes</taxon>
        <taxon>Agaricomycetidae</taxon>
        <taxon>Boletales</taxon>
        <taxon>Paxilineae</taxon>
        <taxon>Paxillaceae</taxon>
        <taxon>Paxillus</taxon>
    </lineage>
</organism>
<evidence type="ECO:0000259" key="2">
    <source>
        <dbReference type="Pfam" id="PF05970"/>
    </source>
</evidence>
<dbReference type="GO" id="GO:0000723">
    <property type="term" value="P:telomere maintenance"/>
    <property type="evidence" value="ECO:0007669"/>
    <property type="project" value="InterPro"/>
</dbReference>
<reference evidence="4" key="2">
    <citation type="submission" date="2015-01" db="EMBL/GenBank/DDBJ databases">
        <title>Evolutionary Origins and Diversification of the Mycorrhizal Mutualists.</title>
        <authorList>
            <consortium name="DOE Joint Genome Institute"/>
            <consortium name="Mycorrhizal Genomics Consortium"/>
            <person name="Kohler A."/>
            <person name="Kuo A."/>
            <person name="Nagy L.G."/>
            <person name="Floudas D."/>
            <person name="Copeland A."/>
            <person name="Barry K.W."/>
            <person name="Cichocki N."/>
            <person name="Veneault-Fourrey C."/>
            <person name="LaButti K."/>
            <person name="Lindquist E.A."/>
            <person name="Lipzen A."/>
            <person name="Lundell T."/>
            <person name="Morin E."/>
            <person name="Murat C."/>
            <person name="Riley R."/>
            <person name="Ohm R."/>
            <person name="Sun H."/>
            <person name="Tunlid A."/>
            <person name="Henrissat B."/>
            <person name="Grigoriev I.V."/>
            <person name="Hibbett D.S."/>
            <person name="Martin F."/>
        </authorList>
    </citation>
    <scope>NUCLEOTIDE SEQUENCE [LARGE SCALE GENOMIC DNA]</scope>
    <source>
        <strain evidence="4">Ve08.2h10</strain>
    </source>
</reference>
<keyword evidence="1" id="KW-0547">Nucleotide-binding</keyword>
<comment type="similarity">
    <text evidence="1">Belongs to the helicase family.</text>
</comment>
<protein>
    <recommendedName>
        <fullName evidence="1">ATP-dependent DNA helicase</fullName>
        <ecNumber evidence="1">5.6.2.3</ecNumber>
    </recommendedName>
</protein>
<dbReference type="GO" id="GO:0016887">
    <property type="term" value="F:ATP hydrolysis activity"/>
    <property type="evidence" value="ECO:0007669"/>
    <property type="project" value="RHEA"/>
</dbReference>
<name>A0A0D0DAI5_9AGAM</name>
<dbReference type="InParanoid" id="A0A0D0DAI5"/>
<dbReference type="EC" id="5.6.2.3" evidence="1"/>
<dbReference type="GO" id="GO:0043139">
    <property type="term" value="F:5'-3' DNA helicase activity"/>
    <property type="evidence" value="ECO:0007669"/>
    <property type="project" value="UniProtKB-EC"/>
</dbReference>
<dbReference type="SUPFAM" id="SSF52540">
    <property type="entry name" value="P-loop containing nucleoside triphosphate hydrolases"/>
    <property type="match status" value="1"/>
</dbReference>
<keyword evidence="1" id="KW-0227">DNA damage</keyword>
<gene>
    <name evidence="3" type="ORF">PAXRUDRAFT_157302</name>
</gene>
<dbReference type="Gene3D" id="3.40.50.300">
    <property type="entry name" value="P-loop containing nucleotide triphosphate hydrolases"/>
    <property type="match status" value="1"/>
</dbReference>
<evidence type="ECO:0000256" key="1">
    <source>
        <dbReference type="RuleBase" id="RU363044"/>
    </source>
</evidence>
<keyword evidence="1" id="KW-0234">DNA repair</keyword>
<dbReference type="InterPro" id="IPR051055">
    <property type="entry name" value="PIF1_helicase"/>
</dbReference>
<keyword evidence="1" id="KW-0233">DNA recombination</keyword>
<dbReference type="InterPro" id="IPR027417">
    <property type="entry name" value="P-loop_NTPase"/>
</dbReference>
<dbReference type="STRING" id="930991.A0A0D0DAI5"/>
<sequence length="191" mass="20993">QLIMLMTRPGGTGKTHVVKAVHSVMDHYGCAHIIRFLAPTGSAAALIDGMTVHKGLGIKIKSNNKGKGNREPGESSEDYTVIIGVKDRTKPCDKWKNVKFLLLDESLLLGLQMLAKIDHVLCFAKEKPDVWFGGIAVIFAGDFYQYPPVGGIPLYTPISVYAGQTDDEIQKRLGRLAWKTVNTVVTLDEQQ</sequence>
<proteinExistence type="inferred from homology"/>
<reference evidence="3 4" key="1">
    <citation type="submission" date="2014-04" db="EMBL/GenBank/DDBJ databases">
        <authorList>
            <consortium name="DOE Joint Genome Institute"/>
            <person name="Kuo A."/>
            <person name="Kohler A."/>
            <person name="Jargeat P."/>
            <person name="Nagy L.G."/>
            <person name="Floudas D."/>
            <person name="Copeland A."/>
            <person name="Barry K.W."/>
            <person name="Cichocki N."/>
            <person name="Veneault-Fourrey C."/>
            <person name="LaButti K."/>
            <person name="Lindquist E.A."/>
            <person name="Lipzen A."/>
            <person name="Lundell T."/>
            <person name="Morin E."/>
            <person name="Murat C."/>
            <person name="Sun H."/>
            <person name="Tunlid A."/>
            <person name="Henrissat B."/>
            <person name="Grigoriev I.V."/>
            <person name="Hibbett D.S."/>
            <person name="Martin F."/>
            <person name="Nordberg H.P."/>
            <person name="Cantor M.N."/>
            <person name="Hua S.X."/>
        </authorList>
    </citation>
    <scope>NUCLEOTIDE SEQUENCE [LARGE SCALE GENOMIC DNA]</scope>
    <source>
        <strain evidence="3 4">Ve08.2h10</strain>
    </source>
</reference>
<dbReference type="InterPro" id="IPR010285">
    <property type="entry name" value="DNA_helicase_pif1-like_DEAD"/>
</dbReference>